<dbReference type="RefSeq" id="WP_347438728.1">
    <property type="nucleotide sequence ID" value="NZ_CP089291.1"/>
</dbReference>
<evidence type="ECO:0000313" key="4">
    <source>
        <dbReference type="Proteomes" id="UP000830167"/>
    </source>
</evidence>
<keyword evidence="1" id="KW-1133">Transmembrane helix</keyword>
<feature type="domain" description="SHOCT" evidence="2">
    <location>
        <begin position="43"/>
        <end position="69"/>
    </location>
</feature>
<gene>
    <name evidence="3" type="ORF">LSG31_07380</name>
</gene>
<dbReference type="EMBL" id="CP089291">
    <property type="protein sequence ID" value="UOF92045.1"/>
    <property type="molecule type" value="Genomic_DNA"/>
</dbReference>
<organism evidence="3 4">
    <name type="scientific">Fodinisporobacter ferrooxydans</name>
    <dbReference type="NCBI Taxonomy" id="2901836"/>
    <lineage>
        <taxon>Bacteria</taxon>
        <taxon>Bacillati</taxon>
        <taxon>Bacillota</taxon>
        <taxon>Bacilli</taxon>
        <taxon>Bacillales</taxon>
        <taxon>Alicyclobacillaceae</taxon>
        <taxon>Fodinisporobacter</taxon>
    </lineage>
</organism>
<evidence type="ECO:0000259" key="2">
    <source>
        <dbReference type="Pfam" id="PF09851"/>
    </source>
</evidence>
<dbReference type="Proteomes" id="UP000830167">
    <property type="component" value="Chromosome"/>
</dbReference>
<reference evidence="3" key="1">
    <citation type="submission" date="2021-12" db="EMBL/GenBank/DDBJ databases">
        <title>Alicyclobacillaceae gen. nov., sp. nov., isolated from chalcocite enrichment system.</title>
        <authorList>
            <person name="Jiang Z."/>
        </authorList>
    </citation>
    <scope>NUCLEOTIDE SEQUENCE</scope>
    <source>
        <strain evidence="3">MYW30-H2</strain>
    </source>
</reference>
<evidence type="ECO:0000256" key="1">
    <source>
        <dbReference type="SAM" id="Phobius"/>
    </source>
</evidence>
<keyword evidence="1" id="KW-0472">Membrane</keyword>
<evidence type="ECO:0000313" key="3">
    <source>
        <dbReference type="EMBL" id="UOF92045.1"/>
    </source>
</evidence>
<protein>
    <submittedName>
        <fullName evidence="3">SHOCT domain-containing protein</fullName>
    </submittedName>
</protein>
<accession>A0ABY4CNM1</accession>
<feature type="transmembrane region" description="Helical" evidence="1">
    <location>
        <begin position="12"/>
        <end position="32"/>
    </location>
</feature>
<dbReference type="InterPro" id="IPR018649">
    <property type="entry name" value="SHOCT"/>
</dbReference>
<name>A0ABY4CNM1_9BACL</name>
<keyword evidence="4" id="KW-1185">Reference proteome</keyword>
<sequence>MMLGYGFGMSWIGMLIQLVVIVGVIYLIIHWIKKGDSNERGNDAIHILRQRFARGEISEEEYERMLRVLKK</sequence>
<proteinExistence type="predicted"/>
<keyword evidence="1" id="KW-0812">Transmembrane</keyword>
<dbReference type="Pfam" id="PF09851">
    <property type="entry name" value="SHOCT"/>
    <property type="match status" value="1"/>
</dbReference>